<name>A0A1Y3BNZ7_EURMA</name>
<gene>
    <name evidence="2" type="ORF">BLA29_005981</name>
</gene>
<evidence type="ECO:0000313" key="2">
    <source>
        <dbReference type="EMBL" id="OTF81316.1"/>
    </source>
</evidence>
<dbReference type="PROSITE" id="PS50184">
    <property type="entry name" value="VWFC_2"/>
    <property type="match status" value="1"/>
</dbReference>
<comment type="caution">
    <text evidence="2">The sequence shown here is derived from an EMBL/GenBank/DDBJ whole genome shotgun (WGS) entry which is preliminary data.</text>
</comment>
<dbReference type="OrthoDB" id="5976811at2759"/>
<dbReference type="SMART" id="SM00214">
    <property type="entry name" value="VWC"/>
    <property type="match status" value="2"/>
</dbReference>
<dbReference type="SUPFAM" id="SSF57603">
    <property type="entry name" value="FnI-like domain"/>
    <property type="match status" value="1"/>
</dbReference>
<sequence length="198" mass="22866">MSRFTSDSDIPKNCIDSNGREYNHGDSWLKPGDDCHRCHCIDGVQKCESIKNCPFKCLPADHGEKLDTNQCCPRCKACIDEHGIKHDDSSAWIDNCRRCECKNEKIICNLPYGGQQFCDRPCTENEHREWQNDKCCDKCECNLKCPFGFQFDSSNKQLCKCKQLDQIINDDDDDEPSMKSNSFEQGIYSIYSSFFQCY</sequence>
<feature type="domain" description="VWFC" evidence="1">
    <location>
        <begin position="12"/>
        <end position="76"/>
    </location>
</feature>
<evidence type="ECO:0000313" key="3">
    <source>
        <dbReference type="Proteomes" id="UP000194236"/>
    </source>
</evidence>
<evidence type="ECO:0000259" key="1">
    <source>
        <dbReference type="PROSITE" id="PS50184"/>
    </source>
</evidence>
<dbReference type="InterPro" id="IPR001007">
    <property type="entry name" value="VWF_dom"/>
</dbReference>
<keyword evidence="3" id="KW-1185">Reference proteome</keyword>
<dbReference type="Gene3D" id="2.10.70.10">
    <property type="entry name" value="Complement Module, domain 1"/>
    <property type="match status" value="1"/>
</dbReference>
<dbReference type="Proteomes" id="UP000194236">
    <property type="component" value="Unassembled WGS sequence"/>
</dbReference>
<accession>A0A1Y3BNZ7</accession>
<reference evidence="2 3" key="1">
    <citation type="submission" date="2017-03" db="EMBL/GenBank/DDBJ databases">
        <title>Genome Survey of Euroglyphus maynei.</title>
        <authorList>
            <person name="Arlian L.G."/>
            <person name="Morgan M.S."/>
            <person name="Rider S.D."/>
        </authorList>
    </citation>
    <scope>NUCLEOTIDE SEQUENCE [LARGE SCALE GENOMIC DNA]</scope>
    <source>
        <strain evidence="2">Arlian Lab</strain>
        <tissue evidence="2">Whole body</tissue>
    </source>
</reference>
<proteinExistence type="predicted"/>
<organism evidence="2 3">
    <name type="scientific">Euroglyphus maynei</name>
    <name type="common">Mayne's house dust mite</name>
    <dbReference type="NCBI Taxonomy" id="6958"/>
    <lineage>
        <taxon>Eukaryota</taxon>
        <taxon>Metazoa</taxon>
        <taxon>Ecdysozoa</taxon>
        <taxon>Arthropoda</taxon>
        <taxon>Chelicerata</taxon>
        <taxon>Arachnida</taxon>
        <taxon>Acari</taxon>
        <taxon>Acariformes</taxon>
        <taxon>Sarcoptiformes</taxon>
        <taxon>Astigmata</taxon>
        <taxon>Psoroptidia</taxon>
        <taxon>Analgoidea</taxon>
        <taxon>Pyroglyphidae</taxon>
        <taxon>Pyroglyphinae</taxon>
        <taxon>Euroglyphus</taxon>
    </lineage>
</organism>
<dbReference type="EMBL" id="MUJZ01014261">
    <property type="protein sequence ID" value="OTF81316.1"/>
    <property type="molecule type" value="Genomic_DNA"/>
</dbReference>
<protein>
    <recommendedName>
        <fullName evidence="1">VWFC domain-containing protein</fullName>
    </recommendedName>
</protein>
<dbReference type="AlphaFoldDB" id="A0A1Y3BNZ7"/>